<evidence type="ECO:0000313" key="2">
    <source>
        <dbReference type="EMBL" id="GHF04730.1"/>
    </source>
</evidence>
<evidence type="ECO:0000256" key="1">
    <source>
        <dbReference type="SAM" id="Phobius"/>
    </source>
</evidence>
<dbReference type="Proteomes" id="UP000641386">
    <property type="component" value="Unassembled WGS sequence"/>
</dbReference>
<dbReference type="InterPro" id="IPR056918">
    <property type="entry name" value="8xMP"/>
</dbReference>
<organism evidence="2 3">
    <name type="scientific">Streptomyces spiralis</name>
    <dbReference type="NCBI Taxonomy" id="66376"/>
    <lineage>
        <taxon>Bacteria</taxon>
        <taxon>Bacillati</taxon>
        <taxon>Actinomycetota</taxon>
        <taxon>Actinomycetes</taxon>
        <taxon>Kitasatosporales</taxon>
        <taxon>Streptomycetaceae</taxon>
        <taxon>Streptomyces</taxon>
    </lineage>
</organism>
<name>A0A919E2E9_9ACTN</name>
<evidence type="ECO:0000313" key="3">
    <source>
        <dbReference type="Proteomes" id="UP000641386"/>
    </source>
</evidence>
<keyword evidence="1" id="KW-0472">Membrane</keyword>
<keyword evidence="1" id="KW-0812">Transmembrane</keyword>
<protein>
    <submittedName>
        <fullName evidence="2">Uncharacterized protein</fullName>
    </submittedName>
</protein>
<reference evidence="2" key="2">
    <citation type="submission" date="2020-09" db="EMBL/GenBank/DDBJ databases">
        <authorList>
            <person name="Sun Q."/>
            <person name="Ohkuma M."/>
        </authorList>
    </citation>
    <scope>NUCLEOTIDE SEQUENCE</scope>
    <source>
        <strain evidence="2">JCM 3302</strain>
    </source>
</reference>
<feature type="transmembrane region" description="Helical" evidence="1">
    <location>
        <begin position="21"/>
        <end position="41"/>
    </location>
</feature>
<proteinExistence type="predicted"/>
<reference evidence="2" key="1">
    <citation type="journal article" date="2014" name="Int. J. Syst. Evol. Microbiol.">
        <title>Complete genome sequence of Corynebacterium casei LMG S-19264T (=DSM 44701T), isolated from a smear-ripened cheese.</title>
        <authorList>
            <consortium name="US DOE Joint Genome Institute (JGI-PGF)"/>
            <person name="Walter F."/>
            <person name="Albersmeier A."/>
            <person name="Kalinowski J."/>
            <person name="Ruckert C."/>
        </authorList>
    </citation>
    <scope>NUCLEOTIDE SEQUENCE</scope>
    <source>
        <strain evidence="2">JCM 3302</strain>
    </source>
</reference>
<comment type="caution">
    <text evidence="2">The sequence shown here is derived from an EMBL/GenBank/DDBJ whole genome shotgun (WGS) entry which is preliminary data.</text>
</comment>
<keyword evidence="1" id="KW-1133">Transmembrane helix</keyword>
<dbReference type="EMBL" id="BNBC01000047">
    <property type="protein sequence ID" value="GHF04730.1"/>
    <property type="molecule type" value="Genomic_DNA"/>
</dbReference>
<gene>
    <name evidence="2" type="ORF">GCM10014715_71180</name>
</gene>
<sequence length="104" mass="10647">MFEQCELCVEMADRVSARRSLANTFFLSLNSAVAAVVVAVWEGEGSSGRGGGTADTVLAARATGIPVDVVQCRFVGLRGVAGGPVTVGRGAVPRAAPRRDASRG</sequence>
<keyword evidence="3" id="KW-1185">Reference proteome</keyword>
<dbReference type="AlphaFoldDB" id="A0A919E2E9"/>
<accession>A0A919E2E9</accession>
<dbReference type="Pfam" id="PF24838">
    <property type="entry name" value="8xMP"/>
    <property type="match status" value="1"/>
</dbReference>